<proteinExistence type="predicted"/>
<dbReference type="Proteomes" id="UP000663193">
    <property type="component" value="Chromosome 16"/>
</dbReference>
<sequence length="246" mass="27193">MRALRSLFWVGSVSTGGRAVRRRGLSATCEWVEGQFLPDKISSDRQRKVGQAMTGAELGLAHWGTTSLAQHADIMTRDHGRDKAFHDGGRVRISVQDAQERTWHSQSRGETGERFGALAALVVVSVGKSAATSLLCRSQQERGDVDTSRKGVVLHRKFSGGILSAHLRLKAANFAQPPEVSLASTELLVVKARPRPMSGARFAYLVHGRRVQLRTWNVQQLHQESVFQQSRQHASRPGRVDTLLSR</sequence>
<dbReference type="AlphaFoldDB" id="A0A7U2FF11"/>
<dbReference type="VEuPathDB" id="FungiDB:JI435_128070"/>
<feature type="region of interest" description="Disordered" evidence="1">
    <location>
        <begin position="227"/>
        <end position="246"/>
    </location>
</feature>
<organism evidence="2 3">
    <name type="scientific">Phaeosphaeria nodorum (strain SN15 / ATCC MYA-4574 / FGSC 10173)</name>
    <name type="common">Glume blotch fungus</name>
    <name type="synonym">Parastagonospora nodorum</name>
    <dbReference type="NCBI Taxonomy" id="321614"/>
    <lineage>
        <taxon>Eukaryota</taxon>
        <taxon>Fungi</taxon>
        <taxon>Dikarya</taxon>
        <taxon>Ascomycota</taxon>
        <taxon>Pezizomycotina</taxon>
        <taxon>Dothideomycetes</taxon>
        <taxon>Pleosporomycetidae</taxon>
        <taxon>Pleosporales</taxon>
        <taxon>Pleosporineae</taxon>
        <taxon>Phaeosphaeriaceae</taxon>
        <taxon>Parastagonospora</taxon>
    </lineage>
</organism>
<gene>
    <name evidence="2" type="ORF">JI435_128070</name>
</gene>
<evidence type="ECO:0000313" key="3">
    <source>
        <dbReference type="Proteomes" id="UP000663193"/>
    </source>
</evidence>
<reference evidence="3" key="1">
    <citation type="journal article" date="2021" name="BMC Genomics">
        <title>Chromosome-level genome assembly and manually-curated proteome of model necrotroph Parastagonospora nodorum Sn15 reveals a genome-wide trove of candidate effector homologs, and redundancy of virulence-related functions within an accessory chromosome.</title>
        <authorList>
            <person name="Bertazzoni S."/>
            <person name="Jones D.A.B."/>
            <person name="Phan H.T."/>
            <person name="Tan K.-C."/>
            <person name="Hane J.K."/>
        </authorList>
    </citation>
    <scope>NUCLEOTIDE SEQUENCE [LARGE SCALE GENOMIC DNA]</scope>
    <source>
        <strain evidence="3">SN15 / ATCC MYA-4574 / FGSC 10173)</strain>
    </source>
</reference>
<protein>
    <submittedName>
        <fullName evidence="2">Uncharacterized protein</fullName>
    </submittedName>
</protein>
<name>A0A7U2FF11_PHANO</name>
<evidence type="ECO:0000313" key="2">
    <source>
        <dbReference type="EMBL" id="QRD04066.1"/>
    </source>
</evidence>
<keyword evidence="3" id="KW-1185">Reference proteome</keyword>
<accession>A0A7U2FF11</accession>
<evidence type="ECO:0000256" key="1">
    <source>
        <dbReference type="SAM" id="MobiDB-lite"/>
    </source>
</evidence>
<dbReference type="EMBL" id="CP069038">
    <property type="protein sequence ID" value="QRD04066.1"/>
    <property type="molecule type" value="Genomic_DNA"/>
</dbReference>